<gene>
    <name evidence="2" type="ORF">A3G00_00725</name>
</gene>
<dbReference type="PANTHER" id="PTHR34504:SF2">
    <property type="entry name" value="UPF0150 PROTEIN SSL0259"/>
    <property type="match status" value="1"/>
</dbReference>
<comment type="caution">
    <text evidence="2">The sequence shown here is derived from an EMBL/GenBank/DDBJ whole genome shotgun (WGS) entry which is preliminary data.</text>
</comment>
<protein>
    <recommendedName>
        <fullName evidence="1">HicB-like antitoxin of toxin-antitoxin system domain-containing protein</fullName>
    </recommendedName>
</protein>
<feature type="domain" description="HicB-like antitoxin of toxin-antitoxin system" evidence="1">
    <location>
        <begin position="7"/>
        <end position="58"/>
    </location>
</feature>
<dbReference type="InterPro" id="IPR031807">
    <property type="entry name" value="HicB-like"/>
</dbReference>
<evidence type="ECO:0000313" key="3">
    <source>
        <dbReference type="Proteomes" id="UP000178347"/>
    </source>
</evidence>
<dbReference type="EMBL" id="MFQN01000015">
    <property type="protein sequence ID" value="OGH74440.1"/>
    <property type="molecule type" value="Genomic_DNA"/>
</dbReference>
<sequence>MLKNLHYNLIIRPEPEGGFTVLVPALPGCVTYGKSLDEARKMAGDAISAYLQSVKKHGGDF</sequence>
<organism evidence="2 3">
    <name type="scientific">Candidatus Magasanikbacteria bacterium RIFCSPLOWO2_12_FULL_43_12</name>
    <dbReference type="NCBI Taxonomy" id="1798692"/>
    <lineage>
        <taxon>Bacteria</taxon>
        <taxon>Candidatus Magasanikiibacteriota</taxon>
    </lineage>
</organism>
<dbReference type="InterPro" id="IPR051404">
    <property type="entry name" value="TA_system_antitoxin"/>
</dbReference>
<evidence type="ECO:0000259" key="1">
    <source>
        <dbReference type="Pfam" id="PF15919"/>
    </source>
</evidence>
<evidence type="ECO:0000313" key="2">
    <source>
        <dbReference type="EMBL" id="OGH74440.1"/>
    </source>
</evidence>
<dbReference type="Gene3D" id="3.30.160.250">
    <property type="match status" value="1"/>
</dbReference>
<name>A0A1F6MSD1_9BACT</name>
<proteinExistence type="predicted"/>
<dbReference type="SUPFAM" id="SSF143100">
    <property type="entry name" value="TTHA1013/TTHA0281-like"/>
    <property type="match status" value="1"/>
</dbReference>
<dbReference type="STRING" id="1798692.A3G00_00725"/>
<dbReference type="AlphaFoldDB" id="A0A1F6MSD1"/>
<dbReference type="Pfam" id="PF15919">
    <property type="entry name" value="HicB_lk_antitox"/>
    <property type="match status" value="1"/>
</dbReference>
<dbReference type="Proteomes" id="UP000178347">
    <property type="component" value="Unassembled WGS sequence"/>
</dbReference>
<accession>A0A1F6MSD1</accession>
<dbReference type="InterPro" id="IPR035069">
    <property type="entry name" value="TTHA1013/TTHA0281-like"/>
</dbReference>
<dbReference type="PANTHER" id="PTHR34504">
    <property type="entry name" value="ANTITOXIN HICB"/>
    <property type="match status" value="1"/>
</dbReference>
<reference evidence="2 3" key="1">
    <citation type="journal article" date="2016" name="Nat. Commun.">
        <title>Thousands of microbial genomes shed light on interconnected biogeochemical processes in an aquifer system.</title>
        <authorList>
            <person name="Anantharaman K."/>
            <person name="Brown C.T."/>
            <person name="Hug L.A."/>
            <person name="Sharon I."/>
            <person name="Castelle C.J."/>
            <person name="Probst A.J."/>
            <person name="Thomas B.C."/>
            <person name="Singh A."/>
            <person name="Wilkins M.J."/>
            <person name="Karaoz U."/>
            <person name="Brodie E.L."/>
            <person name="Williams K.H."/>
            <person name="Hubbard S.S."/>
            <person name="Banfield J.F."/>
        </authorList>
    </citation>
    <scope>NUCLEOTIDE SEQUENCE [LARGE SCALE GENOMIC DNA]</scope>
</reference>